<dbReference type="Gene3D" id="3.40.50.150">
    <property type="entry name" value="Vaccinia Virus protein VP39"/>
    <property type="match status" value="1"/>
</dbReference>
<dbReference type="RefSeq" id="WP_212516962.1">
    <property type="nucleotide sequence ID" value="NZ_JAGSOH010000009.1"/>
</dbReference>
<name>A0A941IHK4_9ACTN</name>
<dbReference type="EMBL" id="JAGSOH010000009">
    <property type="protein sequence ID" value="MBR7825807.1"/>
    <property type="molecule type" value="Genomic_DNA"/>
</dbReference>
<dbReference type="GO" id="GO:0032259">
    <property type="term" value="P:methylation"/>
    <property type="evidence" value="ECO:0007669"/>
    <property type="project" value="UniProtKB-KW"/>
</dbReference>
<sequence>MTTTQGFNLTWPLATPPTGPEHVWAASYPDFVAMINQTNVMPGAFATINDWALHARMSANSTLLDVACTTGFTSRELARITGCRALGFDLSANAIALARYNHLQSGRATDVEYVQADGMDFAPGRSFSHIAVGAALGFFPDPPGMARRLVDLLEDGGHILAAPFWCDYELPEEVQTLRRDIFGITSPMETRADALDLFRGLDVIYQADHTLTPETDEQVAHYCYSTIERVCHDAEIRDPRVKEAMTERLKSVKNATNRLRAHQRYSVFVLRYDATTYPHRYVELF</sequence>
<evidence type="ECO:0000313" key="4">
    <source>
        <dbReference type="Proteomes" id="UP000676325"/>
    </source>
</evidence>
<reference evidence="3" key="1">
    <citation type="submission" date="2021-04" db="EMBL/GenBank/DDBJ databases">
        <title>Genome based classification of Actinospica acidithermotolerans sp. nov., an actinobacterium isolated from an Indonesian hot spring.</title>
        <authorList>
            <person name="Kusuma A.B."/>
            <person name="Putra K.E."/>
            <person name="Nafisah S."/>
            <person name="Loh J."/>
            <person name="Nouioui I."/>
            <person name="Goodfellow M."/>
        </authorList>
    </citation>
    <scope>NUCLEOTIDE SEQUENCE</scope>
    <source>
        <strain evidence="3">MGRD01-02</strain>
    </source>
</reference>
<keyword evidence="4" id="KW-1185">Reference proteome</keyword>
<keyword evidence="1" id="KW-0808">Transferase</keyword>
<dbReference type="InterPro" id="IPR041698">
    <property type="entry name" value="Methyltransf_25"/>
</dbReference>
<dbReference type="Pfam" id="PF13649">
    <property type="entry name" value="Methyltransf_25"/>
    <property type="match status" value="1"/>
</dbReference>
<dbReference type="Proteomes" id="UP000676325">
    <property type="component" value="Unassembled WGS sequence"/>
</dbReference>
<protein>
    <submittedName>
        <fullName evidence="3">Class I SAM-dependent methyltransferase</fullName>
    </submittedName>
</protein>
<evidence type="ECO:0000256" key="1">
    <source>
        <dbReference type="ARBA" id="ARBA00022679"/>
    </source>
</evidence>
<dbReference type="CDD" id="cd02440">
    <property type="entry name" value="AdoMet_MTases"/>
    <property type="match status" value="1"/>
</dbReference>
<comment type="caution">
    <text evidence="3">The sequence shown here is derived from an EMBL/GenBank/DDBJ whole genome shotgun (WGS) entry which is preliminary data.</text>
</comment>
<dbReference type="InterPro" id="IPR029063">
    <property type="entry name" value="SAM-dependent_MTases_sf"/>
</dbReference>
<proteinExistence type="predicted"/>
<dbReference type="GO" id="GO:0008168">
    <property type="term" value="F:methyltransferase activity"/>
    <property type="evidence" value="ECO:0007669"/>
    <property type="project" value="UniProtKB-KW"/>
</dbReference>
<dbReference type="AlphaFoldDB" id="A0A941IHK4"/>
<gene>
    <name evidence="3" type="ORF">KDK95_05765</name>
</gene>
<dbReference type="SUPFAM" id="SSF53335">
    <property type="entry name" value="S-adenosyl-L-methionine-dependent methyltransferases"/>
    <property type="match status" value="1"/>
</dbReference>
<evidence type="ECO:0000259" key="2">
    <source>
        <dbReference type="Pfam" id="PF13649"/>
    </source>
</evidence>
<evidence type="ECO:0000313" key="3">
    <source>
        <dbReference type="EMBL" id="MBR7825807.1"/>
    </source>
</evidence>
<keyword evidence="3" id="KW-0489">Methyltransferase</keyword>
<organism evidence="3 4">
    <name type="scientific">Actinospica acidithermotolerans</name>
    <dbReference type="NCBI Taxonomy" id="2828514"/>
    <lineage>
        <taxon>Bacteria</taxon>
        <taxon>Bacillati</taxon>
        <taxon>Actinomycetota</taxon>
        <taxon>Actinomycetes</taxon>
        <taxon>Catenulisporales</taxon>
        <taxon>Actinospicaceae</taxon>
        <taxon>Actinospica</taxon>
    </lineage>
</organism>
<dbReference type="PANTHER" id="PTHR43861">
    <property type="entry name" value="TRANS-ACONITATE 2-METHYLTRANSFERASE-RELATED"/>
    <property type="match status" value="1"/>
</dbReference>
<feature type="domain" description="Methyltransferase" evidence="2">
    <location>
        <begin position="64"/>
        <end position="157"/>
    </location>
</feature>
<accession>A0A941IHK4</accession>